<evidence type="ECO:0000256" key="1">
    <source>
        <dbReference type="SAM" id="MobiDB-lite"/>
    </source>
</evidence>
<sequence length="180" mass="18337">MRTQGAITNADTTDVELLADAAREAGLTVAAAESLTSGLLATRIGAGKSASVWFRGAVIAYQTSVKQALLGLPAGVDPCSSECAVTLAQNVRRMLAADVAVSTTGIGGPDPQDGHAPGTVYLGWSTSTSSGYRRLNLSGNPEEVIEQAARVAIQLLTEITTTPTGPARDEDATPGPVDSA</sequence>
<dbReference type="RefSeq" id="WP_337337147.1">
    <property type="nucleotide sequence ID" value="NZ_JBBDGL010000001.1"/>
</dbReference>
<proteinExistence type="predicted"/>
<evidence type="ECO:0000313" key="4">
    <source>
        <dbReference type="Proteomes" id="UP001368654"/>
    </source>
</evidence>
<protein>
    <submittedName>
        <fullName evidence="3">CinA family protein</fullName>
    </submittedName>
</protein>
<dbReference type="NCBIfam" id="TIGR00199">
    <property type="entry name" value="PncC_domain"/>
    <property type="match status" value="1"/>
</dbReference>
<dbReference type="InterPro" id="IPR036653">
    <property type="entry name" value="CinA-like_C"/>
</dbReference>
<dbReference type="InterPro" id="IPR008136">
    <property type="entry name" value="CinA_C"/>
</dbReference>
<dbReference type="SUPFAM" id="SSF142433">
    <property type="entry name" value="CinA-like"/>
    <property type="match status" value="1"/>
</dbReference>
<evidence type="ECO:0000259" key="2">
    <source>
        <dbReference type="Pfam" id="PF02464"/>
    </source>
</evidence>
<dbReference type="Gene3D" id="3.90.950.20">
    <property type="entry name" value="CinA-like"/>
    <property type="match status" value="1"/>
</dbReference>
<gene>
    <name evidence="3" type="ORF">WDU96_03765</name>
</gene>
<name>A0ABU8LR28_9MICO</name>
<keyword evidence="4" id="KW-1185">Reference proteome</keyword>
<dbReference type="Proteomes" id="UP001368654">
    <property type="component" value="Unassembled WGS sequence"/>
</dbReference>
<dbReference type="EMBL" id="JBBDGL010000001">
    <property type="protein sequence ID" value="MEJ1154716.1"/>
    <property type="molecule type" value="Genomic_DNA"/>
</dbReference>
<comment type="caution">
    <text evidence="3">The sequence shown here is derived from an EMBL/GenBank/DDBJ whole genome shotgun (WGS) entry which is preliminary data.</text>
</comment>
<accession>A0ABU8LR28</accession>
<feature type="domain" description="CinA C-terminal" evidence="2">
    <location>
        <begin position="16"/>
        <end position="158"/>
    </location>
</feature>
<evidence type="ECO:0000313" key="3">
    <source>
        <dbReference type="EMBL" id="MEJ1154716.1"/>
    </source>
</evidence>
<feature type="region of interest" description="Disordered" evidence="1">
    <location>
        <begin position="159"/>
        <end position="180"/>
    </location>
</feature>
<dbReference type="Pfam" id="PF02464">
    <property type="entry name" value="CinA"/>
    <property type="match status" value="1"/>
</dbReference>
<reference evidence="3 4" key="1">
    <citation type="submission" date="2024-02" db="EMBL/GenBank/DDBJ databases">
        <authorList>
            <person name="Saticioglu I.B."/>
        </authorList>
    </citation>
    <scope>NUCLEOTIDE SEQUENCE [LARGE SCALE GENOMIC DNA]</scope>
    <source>
        <strain evidence="3 4">Mu-86</strain>
    </source>
</reference>
<organism evidence="3 4">
    <name type="scientific">Microbacterium marmarense</name>
    <dbReference type="NCBI Taxonomy" id="3122051"/>
    <lineage>
        <taxon>Bacteria</taxon>
        <taxon>Bacillati</taxon>
        <taxon>Actinomycetota</taxon>
        <taxon>Actinomycetes</taxon>
        <taxon>Micrococcales</taxon>
        <taxon>Microbacteriaceae</taxon>
        <taxon>Microbacterium</taxon>
    </lineage>
</organism>